<dbReference type="SUPFAM" id="SSF56112">
    <property type="entry name" value="Protein kinase-like (PK-like)"/>
    <property type="match status" value="1"/>
</dbReference>
<dbReference type="PANTHER" id="PTHR43289">
    <property type="entry name" value="MITOGEN-ACTIVATED PROTEIN KINASE KINASE KINASE 20-RELATED"/>
    <property type="match status" value="1"/>
</dbReference>
<evidence type="ECO:0000256" key="4">
    <source>
        <dbReference type="ARBA" id="ARBA00022741"/>
    </source>
</evidence>
<evidence type="ECO:0000256" key="5">
    <source>
        <dbReference type="ARBA" id="ARBA00022777"/>
    </source>
</evidence>
<dbReference type="Gene3D" id="3.30.200.20">
    <property type="entry name" value="Phosphorylase Kinase, domain 1"/>
    <property type="match status" value="1"/>
</dbReference>
<dbReference type="EC" id="2.7.11.1" evidence="1"/>
<keyword evidence="4" id="KW-0547">Nucleotide-binding</keyword>
<name>A0A2S0KBK6_9ACTN</name>
<proteinExistence type="predicted"/>
<evidence type="ECO:0000313" key="11">
    <source>
        <dbReference type="Proteomes" id="UP000239814"/>
    </source>
</evidence>
<evidence type="ECO:0000256" key="1">
    <source>
        <dbReference type="ARBA" id="ARBA00012513"/>
    </source>
</evidence>
<evidence type="ECO:0000256" key="2">
    <source>
        <dbReference type="ARBA" id="ARBA00022527"/>
    </source>
</evidence>
<keyword evidence="6" id="KW-0067">ATP-binding</keyword>
<feature type="region of interest" description="Disordered" evidence="7">
    <location>
        <begin position="40"/>
        <end position="59"/>
    </location>
</feature>
<dbReference type="InterPro" id="IPR011009">
    <property type="entry name" value="Kinase-like_dom_sf"/>
</dbReference>
<dbReference type="RefSeq" id="WP_105940798.1">
    <property type="nucleotide sequence ID" value="NZ_CP027433.1"/>
</dbReference>
<dbReference type="EMBL" id="CP027433">
    <property type="protein sequence ID" value="AVL99049.1"/>
    <property type="molecule type" value="Genomic_DNA"/>
</dbReference>
<reference evidence="10 11" key="1">
    <citation type="submission" date="2018-03" db="EMBL/GenBank/DDBJ databases">
        <title>Characteristics and genome of n-alkane degrading marine bacteria Gordonia iterans isolated from crude oil contaminated in Tae-an, South Korea.</title>
        <authorList>
            <person name="Lee S.-S."/>
            <person name="Kim H."/>
        </authorList>
    </citation>
    <scope>NUCLEOTIDE SEQUENCE [LARGE SCALE GENOMIC DNA]</scope>
    <source>
        <strain evidence="10 11">Co17</strain>
    </source>
</reference>
<dbReference type="Gene3D" id="1.10.510.10">
    <property type="entry name" value="Transferase(Phosphotransferase) domain 1"/>
    <property type="match status" value="1"/>
</dbReference>
<keyword evidence="8" id="KW-1133">Transmembrane helix</keyword>
<dbReference type="KEGG" id="git:C6V83_00855"/>
<accession>A0A2S0KBK6</accession>
<evidence type="ECO:0000256" key="8">
    <source>
        <dbReference type="SAM" id="Phobius"/>
    </source>
</evidence>
<evidence type="ECO:0000256" key="7">
    <source>
        <dbReference type="SAM" id="MobiDB-lite"/>
    </source>
</evidence>
<dbReference type="PROSITE" id="PS50011">
    <property type="entry name" value="PROTEIN_KINASE_DOM"/>
    <property type="match status" value="1"/>
</dbReference>
<keyword evidence="2" id="KW-0723">Serine/threonine-protein kinase</keyword>
<dbReference type="InterPro" id="IPR000719">
    <property type="entry name" value="Prot_kinase_dom"/>
</dbReference>
<protein>
    <recommendedName>
        <fullName evidence="1">non-specific serine/threonine protein kinase</fullName>
        <ecNumber evidence="1">2.7.11.1</ecNumber>
    </recommendedName>
</protein>
<keyword evidence="8" id="KW-0472">Membrane</keyword>
<feature type="transmembrane region" description="Helical" evidence="8">
    <location>
        <begin position="250"/>
        <end position="272"/>
    </location>
</feature>
<dbReference type="Proteomes" id="UP000239814">
    <property type="component" value="Chromosome"/>
</dbReference>
<feature type="domain" description="Protein kinase" evidence="9">
    <location>
        <begin position="11"/>
        <end position="338"/>
    </location>
</feature>
<dbReference type="GO" id="GO:0004674">
    <property type="term" value="F:protein serine/threonine kinase activity"/>
    <property type="evidence" value="ECO:0007669"/>
    <property type="project" value="UniProtKB-KW"/>
</dbReference>
<organism evidence="10 11">
    <name type="scientific">Gordonia iterans</name>
    <dbReference type="NCBI Taxonomy" id="1004901"/>
    <lineage>
        <taxon>Bacteria</taxon>
        <taxon>Bacillati</taxon>
        <taxon>Actinomycetota</taxon>
        <taxon>Actinomycetes</taxon>
        <taxon>Mycobacteriales</taxon>
        <taxon>Gordoniaceae</taxon>
        <taxon>Gordonia</taxon>
    </lineage>
</organism>
<dbReference type="GO" id="GO:0005524">
    <property type="term" value="F:ATP binding"/>
    <property type="evidence" value="ECO:0007669"/>
    <property type="project" value="UniProtKB-KW"/>
</dbReference>
<keyword evidence="5" id="KW-0418">Kinase</keyword>
<keyword evidence="11" id="KW-1185">Reference proteome</keyword>
<keyword evidence="8" id="KW-0812">Transmembrane</keyword>
<dbReference type="AlphaFoldDB" id="A0A2S0KBK6"/>
<gene>
    <name evidence="10" type="ORF">C6V83_00855</name>
</gene>
<evidence type="ECO:0000313" key="10">
    <source>
        <dbReference type="EMBL" id="AVL99049.1"/>
    </source>
</evidence>
<dbReference type="PANTHER" id="PTHR43289:SF6">
    <property type="entry name" value="SERINE_THREONINE-PROTEIN KINASE NEKL-3"/>
    <property type="match status" value="1"/>
</dbReference>
<evidence type="ECO:0000259" key="9">
    <source>
        <dbReference type="PROSITE" id="PS50011"/>
    </source>
</evidence>
<keyword evidence="3" id="KW-0808">Transferase</keyword>
<evidence type="ECO:0000256" key="6">
    <source>
        <dbReference type="ARBA" id="ARBA00022840"/>
    </source>
</evidence>
<evidence type="ECO:0000256" key="3">
    <source>
        <dbReference type="ARBA" id="ARBA00022679"/>
    </source>
</evidence>
<dbReference type="OrthoDB" id="9762169at2"/>
<sequence>MRQPGDGIGGYVIEEVLGSGEKGTAYLARHRRLDRRVVIKESAGQNTTETQRRGGGDRGTAFAADLRHPNVVEIIDAGECDDGRTWFAMQYVDGTDLAGLLAERGGLLAPAEAIGIARSVAAGLDYAHSRGLVHGELTPGDVLLERTTGRVVVADFGISGRDASAEEDRRAVARLLSRMLTGRESDGTVWPLPASSLNPSLPSAVDGVLAVAMTGDPATPGTVSDTVEAVARIVAPTPVPQPGPNRSARVVLAVVSAVAALLAAGGVAAYFLTREESSAAPCDSAVAVADKVTELSLDMNVSSFDRNTAELEGLSTGKFREALKERPASKKFLEQAAVTGEVSRMDSRLAGCGDGSAVVQSTVYVSGTSLLSPAGTSQSTPFRISLVWENGRWLVTDFVADSPVGPSAPSSAPR</sequence>
<dbReference type="CDD" id="cd14014">
    <property type="entry name" value="STKc_PknB_like"/>
    <property type="match status" value="1"/>
</dbReference>
<dbReference type="Pfam" id="PF00069">
    <property type="entry name" value="Pkinase"/>
    <property type="match status" value="1"/>
</dbReference>